<feature type="transmembrane region" description="Helical" evidence="1">
    <location>
        <begin position="57"/>
        <end position="78"/>
    </location>
</feature>
<feature type="transmembrane region" description="Helical" evidence="1">
    <location>
        <begin position="194"/>
        <end position="214"/>
    </location>
</feature>
<feature type="transmembrane region" description="Helical" evidence="1">
    <location>
        <begin position="27"/>
        <end position="51"/>
    </location>
</feature>
<keyword evidence="1" id="KW-0472">Membrane</keyword>
<feature type="transmembrane region" description="Helical" evidence="1">
    <location>
        <begin position="479"/>
        <end position="498"/>
    </location>
</feature>
<keyword evidence="1" id="KW-1133">Transmembrane helix</keyword>
<feature type="transmembrane region" description="Helical" evidence="1">
    <location>
        <begin position="448"/>
        <end position="472"/>
    </location>
</feature>
<feature type="transmembrane region" description="Helical" evidence="1">
    <location>
        <begin position="388"/>
        <end position="409"/>
    </location>
</feature>
<evidence type="ECO:0000256" key="1">
    <source>
        <dbReference type="SAM" id="Phobius"/>
    </source>
</evidence>
<feature type="transmembrane region" description="Helical" evidence="1">
    <location>
        <begin position="355"/>
        <end position="376"/>
    </location>
</feature>
<evidence type="ECO:0000313" key="2">
    <source>
        <dbReference type="EMBL" id="XCG62653.1"/>
    </source>
</evidence>
<feature type="transmembrane region" description="Helical" evidence="1">
    <location>
        <begin position="543"/>
        <end position="561"/>
    </location>
</feature>
<feature type="transmembrane region" description="Helical" evidence="1">
    <location>
        <begin position="221"/>
        <end position="242"/>
    </location>
</feature>
<sequence length="702" mass="74740">MTSGAAGPALAEPVERTTRGAGWTSRLAAFAIRLPDILAVLALAAIVAVAIPVELGLFHPWVVAPLFVVAAVGALALLPTIPTRRVVADRWWVVGTVLVLLVAVSWFLVNRGYSSQLLSIRRDPSIYTLRGIWLMDHASPNTDLSEDFLPLRKAVPDLSLYQGGETGKTERYLQSTTIVPGLIAVAGWLGGITWLLQANVLIGAGALVAVYTIARRLAGPLFGLIPVAALAVSMPLMAFSRAPYTEPLSLLAVSVGALGLLWGARGGGRRGWLLGGIGIGLAAMTRIDGLLVVIGAVIGIGTCVALAVGRERRKEMGAALLWFGIGAVPTTLLGLTDLLLNSPDYLHVLRDQALALWLALGFATLVAITVRWLPAAVRDWTASHRRRLAAVVSALVGLVVVVLAARPLFLTSRHTIEPYATEVRIRQQRQGLPIDPTRAYDEQTINWLAWYFGWAVVIAGAVCAVVLVWQIIARRRRDLLVAIAPVGFSLVYLVRAQITPDQVWAMRRFLPAVIPGILLVLGWGLAVGATALTRRFRERTTPIFAAALALSAVAVIVPAALTTRPMFPVIEGEGQLAFVQQICAQLPTDKVAVLGPIPVMGYYQVTVKNLCGVDTVALRAPTAAKLAALDKAWGGGVTAVVFDDTGLPWADGRRPAAPDVSVGYEMWDTPLGHPPTAAVRESTVAYLGTIDSTGDVVPLHAP</sequence>
<feature type="transmembrane region" description="Helical" evidence="1">
    <location>
        <begin position="90"/>
        <end position="109"/>
    </location>
</feature>
<feature type="transmembrane region" description="Helical" evidence="1">
    <location>
        <begin position="293"/>
        <end position="309"/>
    </location>
</feature>
<name>A0AAU8DKY7_9ACTN</name>
<feature type="transmembrane region" description="Helical" evidence="1">
    <location>
        <begin position="510"/>
        <end position="531"/>
    </location>
</feature>
<protein>
    <recommendedName>
        <fullName evidence="3">Glycosyltransferase RgtA/B/C/D-like domain-containing protein</fullName>
    </recommendedName>
</protein>
<dbReference type="RefSeq" id="WP_353648268.1">
    <property type="nucleotide sequence ID" value="NZ_CP159218.1"/>
</dbReference>
<evidence type="ECO:0008006" key="3">
    <source>
        <dbReference type="Google" id="ProtNLM"/>
    </source>
</evidence>
<dbReference type="EMBL" id="CP159218">
    <property type="protein sequence ID" value="XCG62653.1"/>
    <property type="molecule type" value="Genomic_DNA"/>
</dbReference>
<keyword evidence="1" id="KW-0812">Transmembrane</keyword>
<accession>A0AAU8DKY7</accession>
<feature type="transmembrane region" description="Helical" evidence="1">
    <location>
        <begin position="316"/>
        <end position="335"/>
    </location>
</feature>
<proteinExistence type="predicted"/>
<gene>
    <name evidence="2" type="ORF">ABLG96_15635</name>
</gene>
<organism evidence="2">
    <name type="scientific">Nakamurella sp. A5-74</name>
    <dbReference type="NCBI Taxonomy" id="3158264"/>
    <lineage>
        <taxon>Bacteria</taxon>
        <taxon>Bacillati</taxon>
        <taxon>Actinomycetota</taxon>
        <taxon>Actinomycetes</taxon>
        <taxon>Nakamurellales</taxon>
        <taxon>Nakamurellaceae</taxon>
        <taxon>Nakamurella</taxon>
    </lineage>
</organism>
<dbReference type="AlphaFoldDB" id="A0AAU8DKY7"/>
<reference evidence="2" key="1">
    <citation type="submission" date="2024-05" db="EMBL/GenBank/DDBJ databases">
        <authorList>
            <person name="Cai S.Y."/>
            <person name="Jin L.M."/>
            <person name="Li H.R."/>
        </authorList>
    </citation>
    <scope>NUCLEOTIDE SEQUENCE</scope>
    <source>
        <strain evidence="2">A5-74</strain>
    </source>
</reference>